<dbReference type="Gene3D" id="1.25.40.10">
    <property type="entry name" value="Tetratricopeptide repeat domain"/>
    <property type="match status" value="1"/>
</dbReference>
<dbReference type="SUPFAM" id="SSF48452">
    <property type="entry name" value="TPR-like"/>
    <property type="match status" value="1"/>
</dbReference>
<comment type="caution">
    <text evidence="5">The sequence shown here is derived from an EMBL/GenBank/DDBJ whole genome shotgun (WGS) entry which is preliminary data.</text>
</comment>
<keyword evidence="6" id="KW-1185">Reference proteome</keyword>
<evidence type="ECO:0000256" key="1">
    <source>
        <dbReference type="ARBA" id="ARBA00004123"/>
    </source>
</evidence>
<proteinExistence type="inferred from homology"/>
<organism evidence="5 6">
    <name type="scientific">Apophysomyces ossiformis</name>
    <dbReference type="NCBI Taxonomy" id="679940"/>
    <lineage>
        <taxon>Eukaryota</taxon>
        <taxon>Fungi</taxon>
        <taxon>Fungi incertae sedis</taxon>
        <taxon>Mucoromycota</taxon>
        <taxon>Mucoromycotina</taxon>
        <taxon>Mucoromycetes</taxon>
        <taxon>Mucorales</taxon>
        <taxon>Mucorineae</taxon>
        <taxon>Mucoraceae</taxon>
        <taxon>Apophysomyces</taxon>
    </lineage>
</organism>
<reference evidence="5" key="1">
    <citation type="submission" date="2020-01" db="EMBL/GenBank/DDBJ databases">
        <title>Genome Sequencing of Three Apophysomyces-Like Fungal Strains Confirms a Novel Fungal Genus in the Mucoromycota with divergent Burkholderia-like Endosymbiotic Bacteria.</title>
        <authorList>
            <person name="Stajich J.E."/>
            <person name="Macias A.M."/>
            <person name="Carter-House D."/>
            <person name="Lovett B."/>
            <person name="Kasson L.R."/>
            <person name="Berry K."/>
            <person name="Grigoriev I."/>
            <person name="Chang Y."/>
            <person name="Spatafora J."/>
            <person name="Kasson M.T."/>
        </authorList>
    </citation>
    <scope>NUCLEOTIDE SEQUENCE</scope>
    <source>
        <strain evidence="5">NRRL A-21654</strain>
    </source>
</reference>
<dbReference type="GO" id="GO:0006325">
    <property type="term" value="P:chromatin organization"/>
    <property type="evidence" value="ECO:0007669"/>
    <property type="project" value="InterPro"/>
</dbReference>
<evidence type="ECO:0000313" key="6">
    <source>
        <dbReference type="Proteomes" id="UP000605846"/>
    </source>
</evidence>
<evidence type="ECO:0000313" key="5">
    <source>
        <dbReference type="EMBL" id="KAF7726581.1"/>
    </source>
</evidence>
<feature type="compositionally biased region" description="Acidic residues" evidence="4">
    <location>
        <begin position="322"/>
        <end position="334"/>
    </location>
</feature>
<accession>A0A8H7BSJ6</accession>
<evidence type="ECO:0000256" key="4">
    <source>
        <dbReference type="SAM" id="MobiDB-lite"/>
    </source>
</evidence>
<dbReference type="Proteomes" id="UP000605846">
    <property type="component" value="Unassembled WGS sequence"/>
</dbReference>
<dbReference type="EMBL" id="JABAYA010000076">
    <property type="protein sequence ID" value="KAF7726581.1"/>
    <property type="molecule type" value="Genomic_DNA"/>
</dbReference>
<evidence type="ECO:0000256" key="2">
    <source>
        <dbReference type="ARBA" id="ARBA00007335"/>
    </source>
</evidence>
<dbReference type="PANTHER" id="PTHR15502">
    <property type="entry name" value="CALCINEURIN-BINDING PROTEIN CABIN 1-RELATED"/>
    <property type="match status" value="1"/>
</dbReference>
<protein>
    <submittedName>
        <fullName evidence="5">Histone transcription regulator 3</fullName>
    </submittedName>
</protein>
<name>A0A8H7BSJ6_9FUNG</name>
<dbReference type="GO" id="GO:0000417">
    <property type="term" value="C:HIR complex"/>
    <property type="evidence" value="ECO:0007669"/>
    <property type="project" value="TreeGrafter"/>
</dbReference>
<comment type="similarity">
    <text evidence="2">Belongs to the HIR3 family.</text>
</comment>
<keyword evidence="3" id="KW-0539">Nucleus</keyword>
<evidence type="ECO:0000256" key="3">
    <source>
        <dbReference type="ARBA" id="ARBA00023242"/>
    </source>
</evidence>
<dbReference type="InterPro" id="IPR033053">
    <property type="entry name" value="Hir3/CABIN1"/>
</dbReference>
<dbReference type="GO" id="GO:0031491">
    <property type="term" value="F:nucleosome binding"/>
    <property type="evidence" value="ECO:0007669"/>
    <property type="project" value="TreeGrafter"/>
</dbReference>
<feature type="region of interest" description="Disordered" evidence="4">
    <location>
        <begin position="242"/>
        <end position="350"/>
    </location>
</feature>
<comment type="subcellular location">
    <subcellularLocation>
        <location evidence="1">Nucleus</location>
    </subcellularLocation>
</comment>
<dbReference type="OrthoDB" id="77564at2759"/>
<dbReference type="GO" id="GO:0005634">
    <property type="term" value="C:nucleus"/>
    <property type="evidence" value="ECO:0007669"/>
    <property type="project" value="UniProtKB-SubCell"/>
</dbReference>
<sequence length="1659" mass="190510">MLRFLVFKNYASILEDEYETSDSNNVDLAKEALRYYLQALKIDPTEYSLWYRAGRIAQALGNNRFAQHAYQTGFFMNGSHGQNTESGAASHINWEQKMESIFRCGRVNPIQWQCMEGLCNVLFEIGDFNACKFYVEHGLKHFQGWALGKKLMQDMETPTFIETMDSNSDVDSIKEKKAYMPIDIQNLTWHDLTKSLLDRFNGMTIENVPEKTSVDGPTGKEGIYERTPFISKCVRINVTQPETSMATQSGPPGEALPGQATAETSSVSALEGEKTEYEEKISTSVIVIDEDEHVDETPKGLAGDSSSHMDIDHPLKRKRSEDEGEEGNAEDNEAEEKRASLRASKRQKEKVETEETWRRKMLEEEEELSDKVQNLVDKLSSVSYLQRQTPWYAPVEGLGSDTIVGLFWEWFDAKVSELDRSYTWNIGKFQLLDVLSNDNNTHQRRRYAIFEKSKAPPSLGSDELMNSSVLAFVESLNVNNSGIVDSLCQLAMVLLQYDNQTGLDESTAEIMVDAIVSLEHNFFNMLAQDALNERTNSCKTELVLRVCERLMDKAIKTIIVSESKLEHKPHTSSKKRSTSQSKQLKEPDLIAADIELCQSWIALFERVMAYRAIDEFKTASVDAKQDKAEIQRNKHMLLRYWHLRGKMAQCNEDIQDAYEWYTRCEQALKETEEEGNGDLVSLQTNCIYDSIISRERISHKLDILKIGNQAVHARAQLVAKDYQGVIDSLEEVVGAQSKLDGLSSSTELYETLAMLAEAYANTGNNLKAWSYYSSMLCRSTTDFVLYGCSQMKDKMTLRRDEDQEFFTYLKTIDMLLGRLIHLGSATNTQEWFPQSFEKSFFDSLFILLRTSFIYIFRHPDFVPLVNNFPVQDNPPHVPSLKTKAGAFSAITAKIWAVQSMLIRWTIMQNPSIEAETLPALVEVLLATHEELGEREICGSAKGTFIKQLLELLIGTKDIEYRRSIYQCYHCLYGVHVAAEGDPIEEHHSTHNDLTEKAAEELFGLVADIIVEKVDRGSQLRSDLKDIVDTASQLFEKLPTDNHRVKFNQNNIDTYLKKDICIPDNMNHLQGTAHISTMEIDPIKSDMSPVYFKIFWARGKMLRLQIKNRTKLNPERTIEDLEEAIGELTGHLILNPNDIRGWYELGLSFMQIAEEELIWSASNITLRKGKIADFQKKGYHALLRAWALTRTSNEKLDDETMFDLLNNFGYLIYSIVCRPMGMEALVMQSDQRAMGKDGKIYNIQPKQVDPKVVYRLALMMFTNALRYKCPDSLEWQPLYMSGKCYSKLLRPPREVLEWYQRAIQKAPLRSGQHGQEKILEPLYKLCSALPAVVSEFLKDESEDNQQANTSTIDVPHPLNISSVSTFSIQPYSNQIYNTTGDTMQDKERQYPHLSAEEEKAYEIIFKKLSEIRKVDKKKWHHRPIYLHAWMYYYVYKNPEKAKAELSQFFTLKTNTKSPISIWKPDFERPGKHFEYVYKYTTFLVELAEANDDVETLKQLCRKARRAQTVLLRDDKVFSAAYTAYLQIVQRQLLSRHHAESCVERLLNKSVDKERFEELCREHAESVTKTSPKPEIANLLHDLIDIRRISHGQKSSVNMDDVVVQCYAVLLQDNGKLEQCYVKDDDRMEIEMENQSAADRNEVKVTREMLIDQAKALYSAY</sequence>
<gene>
    <name evidence="5" type="primary">HIR3</name>
    <name evidence="5" type="ORF">EC973_008626</name>
</gene>
<dbReference type="InterPro" id="IPR011990">
    <property type="entry name" value="TPR-like_helical_dom_sf"/>
</dbReference>
<dbReference type="PANTHER" id="PTHR15502:SF7">
    <property type="entry name" value="CALCINEURIN-BINDING PROTEIN CABIN-1"/>
    <property type="match status" value="1"/>
</dbReference>
<feature type="compositionally biased region" description="Basic and acidic residues" evidence="4">
    <location>
        <begin position="271"/>
        <end position="281"/>
    </location>
</feature>